<keyword evidence="4 6" id="KW-1133">Transmembrane helix</keyword>
<evidence type="ECO:0000313" key="9">
    <source>
        <dbReference type="Proteomes" id="UP000265725"/>
    </source>
</evidence>
<dbReference type="InterPro" id="IPR010343">
    <property type="entry name" value="ArAE_1"/>
</dbReference>
<dbReference type="PANTHER" id="PTHR40064:SF1">
    <property type="entry name" value="MEMBRANE PROTEIN"/>
    <property type="match status" value="1"/>
</dbReference>
<proteinExistence type="predicted"/>
<feature type="transmembrane region" description="Helical" evidence="6">
    <location>
        <begin position="129"/>
        <end position="145"/>
    </location>
</feature>
<evidence type="ECO:0000256" key="1">
    <source>
        <dbReference type="ARBA" id="ARBA00004651"/>
    </source>
</evidence>
<feature type="transmembrane region" description="Helical" evidence="6">
    <location>
        <begin position="54"/>
        <end position="72"/>
    </location>
</feature>
<protein>
    <submittedName>
        <fullName evidence="8">Aromatic acid exporter family protein</fullName>
    </submittedName>
</protein>
<feature type="domain" description="Putative aromatic acid exporter C-terminal" evidence="7">
    <location>
        <begin position="148"/>
        <end position="312"/>
    </location>
</feature>
<dbReference type="OrthoDB" id="357521at2"/>
<feature type="transmembrane region" description="Helical" evidence="6">
    <location>
        <begin position="20"/>
        <end position="42"/>
    </location>
</feature>
<dbReference type="InterPro" id="IPR021062">
    <property type="entry name" value="ArAE_1_C"/>
</dbReference>
<dbReference type="Pfam" id="PF06081">
    <property type="entry name" value="ArAE_1"/>
    <property type="match status" value="1"/>
</dbReference>
<keyword evidence="9" id="KW-1185">Reference proteome</keyword>
<evidence type="ECO:0000256" key="2">
    <source>
        <dbReference type="ARBA" id="ARBA00022475"/>
    </source>
</evidence>
<evidence type="ECO:0000256" key="6">
    <source>
        <dbReference type="SAM" id="Phobius"/>
    </source>
</evidence>
<organism evidence="8 9">
    <name type="scientific">Paenisporosarcina cavernae</name>
    <dbReference type="NCBI Taxonomy" id="2320858"/>
    <lineage>
        <taxon>Bacteria</taxon>
        <taxon>Bacillati</taxon>
        <taxon>Bacillota</taxon>
        <taxon>Bacilli</taxon>
        <taxon>Bacillales</taxon>
        <taxon>Caryophanaceae</taxon>
        <taxon>Paenisporosarcina</taxon>
    </lineage>
</organism>
<dbReference type="InterPro" id="IPR052984">
    <property type="entry name" value="UPF0421"/>
</dbReference>
<dbReference type="InterPro" id="IPR038323">
    <property type="entry name" value="ArAE_1_C_sf"/>
</dbReference>
<dbReference type="Gene3D" id="1.20.120.940">
    <property type="entry name" value="Putative aromatic acid exporter, C-terminal domain"/>
    <property type="match status" value="1"/>
</dbReference>
<sequence length="323" mass="37302">MRQFRIGYRTLKTAVGSSISMLIAMFLELDYFSSAFILTVLCIQPTRHKSFRAVFARVAASSVGLFFAFIFFELFDYHPIVFGIMLLVYIPTLVSLRIQDGFVSSIVIILHVFDQGGITPSFLWNEVQLMAVGFGIALLVNMYMPDIERQLTAYRHDLEACYATIFCEIANYLRDGDSAWSGKELVTAGDIIEKGKALAYQDVQNHLTRKENLHYLYFDMRERQYEIIERILPKITSLPKLTRHAEIIADFTEELGEHVHSGNTASVFIQKLEEVKQDFHSMELPKDRKQFESMAAMFQFIEEMEDYLKIKKEFIGFKTKKNA</sequence>
<dbReference type="EMBL" id="CP032418">
    <property type="protein sequence ID" value="AYC29518.1"/>
    <property type="molecule type" value="Genomic_DNA"/>
</dbReference>
<dbReference type="Pfam" id="PF11728">
    <property type="entry name" value="ArAE_1_C"/>
    <property type="match status" value="1"/>
</dbReference>
<feature type="transmembrane region" description="Helical" evidence="6">
    <location>
        <begin position="78"/>
        <end position="96"/>
    </location>
</feature>
<dbReference type="GO" id="GO:0005886">
    <property type="term" value="C:plasma membrane"/>
    <property type="evidence" value="ECO:0007669"/>
    <property type="project" value="UniProtKB-SubCell"/>
</dbReference>
<keyword evidence="5 6" id="KW-0472">Membrane</keyword>
<dbReference type="PANTHER" id="PTHR40064">
    <property type="entry name" value="MEMBRANE PROTEIN-RELATED"/>
    <property type="match status" value="1"/>
</dbReference>
<evidence type="ECO:0000256" key="3">
    <source>
        <dbReference type="ARBA" id="ARBA00022692"/>
    </source>
</evidence>
<evidence type="ECO:0000256" key="4">
    <source>
        <dbReference type="ARBA" id="ARBA00022989"/>
    </source>
</evidence>
<dbReference type="AlphaFoldDB" id="A0A385YUZ7"/>
<dbReference type="Proteomes" id="UP000265725">
    <property type="component" value="Chromosome"/>
</dbReference>
<gene>
    <name evidence="8" type="ORF">D3873_06330</name>
</gene>
<keyword evidence="2" id="KW-1003">Cell membrane</keyword>
<dbReference type="KEGG" id="paek:D3873_06330"/>
<keyword evidence="3 6" id="KW-0812">Transmembrane</keyword>
<reference evidence="9" key="1">
    <citation type="submission" date="2018-09" db="EMBL/GenBank/DDBJ databases">
        <authorList>
            <person name="Zhu H."/>
        </authorList>
    </citation>
    <scope>NUCLEOTIDE SEQUENCE [LARGE SCALE GENOMIC DNA]</scope>
    <source>
        <strain evidence="9">K2R23-3</strain>
    </source>
</reference>
<evidence type="ECO:0000313" key="8">
    <source>
        <dbReference type="EMBL" id="AYC29518.1"/>
    </source>
</evidence>
<dbReference type="RefSeq" id="WP_119883258.1">
    <property type="nucleotide sequence ID" value="NZ_CP032418.1"/>
</dbReference>
<comment type="subcellular location">
    <subcellularLocation>
        <location evidence="1">Cell membrane</location>
        <topology evidence="1">Multi-pass membrane protein</topology>
    </subcellularLocation>
</comment>
<evidence type="ECO:0000256" key="5">
    <source>
        <dbReference type="ARBA" id="ARBA00023136"/>
    </source>
</evidence>
<evidence type="ECO:0000259" key="7">
    <source>
        <dbReference type="Pfam" id="PF11728"/>
    </source>
</evidence>
<name>A0A385YUZ7_9BACL</name>
<accession>A0A385YUZ7</accession>